<organism evidence="1 2">
    <name type="scientific">Acetitomaculum ruminis DSM 5522</name>
    <dbReference type="NCBI Taxonomy" id="1120918"/>
    <lineage>
        <taxon>Bacteria</taxon>
        <taxon>Bacillati</taxon>
        <taxon>Bacillota</taxon>
        <taxon>Clostridia</taxon>
        <taxon>Lachnospirales</taxon>
        <taxon>Lachnospiraceae</taxon>
        <taxon>Acetitomaculum</taxon>
    </lineage>
</organism>
<sequence>MELDRKTVSPAESMVKGIIKGNTTGAAFLKF</sequence>
<keyword evidence="2" id="KW-1185">Reference proteome</keyword>
<protein>
    <submittedName>
        <fullName evidence="1">Uncharacterized protein</fullName>
    </submittedName>
</protein>
<reference evidence="1 2" key="1">
    <citation type="submission" date="2016-10" db="EMBL/GenBank/DDBJ databases">
        <authorList>
            <person name="de Groot N.N."/>
        </authorList>
    </citation>
    <scope>NUCLEOTIDE SEQUENCE [LARGE SCALE GENOMIC DNA]</scope>
    <source>
        <strain evidence="1 2">DSM 5522</strain>
    </source>
</reference>
<accession>A0A1I0Z5D7</accession>
<name>A0A1I0Z5D7_9FIRM</name>
<proteinExistence type="predicted"/>
<dbReference type="AlphaFoldDB" id="A0A1I0Z5D7"/>
<gene>
    <name evidence="1" type="ORF">SAMN05216249_11330</name>
</gene>
<dbReference type="EMBL" id="FOJY01000013">
    <property type="protein sequence ID" value="SFB20771.1"/>
    <property type="molecule type" value="Genomic_DNA"/>
</dbReference>
<evidence type="ECO:0000313" key="1">
    <source>
        <dbReference type="EMBL" id="SFB20771.1"/>
    </source>
</evidence>
<evidence type="ECO:0000313" key="2">
    <source>
        <dbReference type="Proteomes" id="UP000198838"/>
    </source>
</evidence>
<dbReference type="Proteomes" id="UP000198838">
    <property type="component" value="Unassembled WGS sequence"/>
</dbReference>